<protein>
    <submittedName>
        <fullName evidence="3">Uncharacterized protein</fullName>
    </submittedName>
</protein>
<keyword evidence="2" id="KW-0812">Transmembrane</keyword>
<evidence type="ECO:0000313" key="3">
    <source>
        <dbReference type="EMBL" id="MEQ3537664.1"/>
    </source>
</evidence>
<evidence type="ECO:0000256" key="2">
    <source>
        <dbReference type="SAM" id="Phobius"/>
    </source>
</evidence>
<dbReference type="Proteomes" id="UP001464923">
    <property type="component" value="Unassembled WGS sequence"/>
</dbReference>
<gene>
    <name evidence="3" type="ORF">WHI96_02435</name>
</gene>
<reference evidence="3 4" key="1">
    <citation type="submission" date="2024-03" db="EMBL/GenBank/DDBJ databases">
        <title>Draft genome sequence of Pseudonocardia tropica JCM 19149.</title>
        <authorList>
            <person name="Butdee W."/>
            <person name="Duangmal K."/>
        </authorList>
    </citation>
    <scope>NUCLEOTIDE SEQUENCE [LARGE SCALE GENOMIC DNA]</scope>
    <source>
        <strain evidence="3 4">JCM 19149</strain>
    </source>
</reference>
<dbReference type="RefSeq" id="WP_345641062.1">
    <property type="nucleotide sequence ID" value="NZ_BAABLY010000005.1"/>
</dbReference>
<feature type="transmembrane region" description="Helical" evidence="2">
    <location>
        <begin position="42"/>
        <end position="62"/>
    </location>
</feature>
<feature type="transmembrane region" description="Helical" evidence="2">
    <location>
        <begin position="74"/>
        <end position="93"/>
    </location>
</feature>
<organism evidence="3 4">
    <name type="scientific">Pseudonocardia tropica</name>
    <dbReference type="NCBI Taxonomy" id="681289"/>
    <lineage>
        <taxon>Bacteria</taxon>
        <taxon>Bacillati</taxon>
        <taxon>Actinomycetota</taxon>
        <taxon>Actinomycetes</taxon>
        <taxon>Pseudonocardiales</taxon>
        <taxon>Pseudonocardiaceae</taxon>
        <taxon>Pseudonocardia</taxon>
    </lineage>
</organism>
<feature type="compositionally biased region" description="Low complexity" evidence="1">
    <location>
        <begin position="106"/>
        <end position="115"/>
    </location>
</feature>
<evidence type="ECO:0000256" key="1">
    <source>
        <dbReference type="SAM" id="MobiDB-lite"/>
    </source>
</evidence>
<dbReference type="EMBL" id="JBEDNP010000001">
    <property type="protein sequence ID" value="MEQ3537664.1"/>
    <property type="molecule type" value="Genomic_DNA"/>
</dbReference>
<accession>A0ABV1JNZ4</accession>
<comment type="caution">
    <text evidence="3">The sequence shown here is derived from an EMBL/GenBank/DDBJ whole genome shotgun (WGS) entry which is preliminary data.</text>
</comment>
<name>A0ABV1JNZ4_9PSEU</name>
<sequence>MIALGGAVATGVALAFVSGGLLLGLAAARHGLHHRMATPNRAGWAAVPARAVVVAVPLLGIQVDTIEHGGFDRVSSTAGLVVAVGYASALVVLTASRVGRGCRPCSPRSAATATTPSPPPRRRARSS</sequence>
<feature type="region of interest" description="Disordered" evidence="1">
    <location>
        <begin position="100"/>
        <end position="127"/>
    </location>
</feature>
<keyword evidence="2" id="KW-1133">Transmembrane helix</keyword>
<keyword evidence="4" id="KW-1185">Reference proteome</keyword>
<proteinExistence type="predicted"/>
<feature type="transmembrane region" description="Helical" evidence="2">
    <location>
        <begin position="6"/>
        <end position="30"/>
    </location>
</feature>
<evidence type="ECO:0000313" key="4">
    <source>
        <dbReference type="Proteomes" id="UP001464923"/>
    </source>
</evidence>
<keyword evidence="2" id="KW-0472">Membrane</keyword>